<evidence type="ECO:0000313" key="10">
    <source>
        <dbReference type="EMBL" id="SVA69701.1"/>
    </source>
</evidence>
<evidence type="ECO:0000256" key="7">
    <source>
        <dbReference type="ARBA" id="ARBA00022605"/>
    </source>
</evidence>
<evidence type="ECO:0000256" key="4">
    <source>
        <dbReference type="ARBA" id="ARBA00009667"/>
    </source>
</evidence>
<organism evidence="10">
    <name type="scientific">marine metagenome</name>
    <dbReference type="NCBI Taxonomy" id="408172"/>
    <lineage>
        <taxon>unclassified sequences</taxon>
        <taxon>metagenomes</taxon>
        <taxon>ecological metagenomes</taxon>
    </lineage>
</organism>
<dbReference type="InterPro" id="IPR023016">
    <property type="entry name" value="HisA/PriA"/>
</dbReference>
<dbReference type="HAMAP" id="MF_01014">
    <property type="entry name" value="HisA"/>
    <property type="match status" value="1"/>
</dbReference>
<dbReference type="EMBL" id="UINC01016806">
    <property type="protein sequence ID" value="SVA69701.1"/>
    <property type="molecule type" value="Genomic_DNA"/>
</dbReference>
<comment type="pathway">
    <text evidence="3">Amino-acid biosynthesis; L-histidine biosynthesis; L-histidine from 5-phospho-alpha-D-ribose 1-diphosphate: step 4/9.</text>
</comment>
<dbReference type="InterPro" id="IPR011060">
    <property type="entry name" value="RibuloseP-bd_barrel"/>
</dbReference>
<comment type="subcellular location">
    <subcellularLocation>
        <location evidence="2">Cytoplasm</location>
    </subcellularLocation>
</comment>
<dbReference type="InterPro" id="IPR013785">
    <property type="entry name" value="Aldolase_TIM"/>
</dbReference>
<comment type="catalytic activity">
    <reaction evidence="1">
        <text>1-(5-phospho-beta-D-ribosyl)-5-[(5-phospho-beta-D-ribosylamino)methylideneamino]imidazole-4-carboxamide = 5-[(5-phospho-1-deoxy-D-ribulos-1-ylimino)methylamino]-1-(5-phospho-beta-D-ribosyl)imidazole-4-carboxamide</text>
        <dbReference type="Rhea" id="RHEA:15469"/>
        <dbReference type="ChEBI" id="CHEBI:58435"/>
        <dbReference type="ChEBI" id="CHEBI:58525"/>
        <dbReference type="EC" id="5.3.1.16"/>
    </reaction>
</comment>
<evidence type="ECO:0000256" key="6">
    <source>
        <dbReference type="ARBA" id="ARBA00022490"/>
    </source>
</evidence>
<keyword evidence="9" id="KW-0413">Isomerase</keyword>
<dbReference type="SUPFAM" id="SSF51366">
    <property type="entry name" value="Ribulose-phoshate binding barrel"/>
    <property type="match status" value="1"/>
</dbReference>
<dbReference type="InterPro" id="IPR006063">
    <property type="entry name" value="HisA_bact_arch"/>
</dbReference>
<dbReference type="GO" id="GO:0003949">
    <property type="term" value="F:1-(5-phosphoribosyl)-5-[(5-phosphoribosylamino)methylideneamino]imidazole-4-carboxamide isomerase activity"/>
    <property type="evidence" value="ECO:0007669"/>
    <property type="project" value="UniProtKB-EC"/>
</dbReference>
<dbReference type="GO" id="GO:0000105">
    <property type="term" value="P:L-histidine biosynthetic process"/>
    <property type="evidence" value="ECO:0007669"/>
    <property type="project" value="UniProtKB-UniPathway"/>
</dbReference>
<proteinExistence type="inferred from homology"/>
<gene>
    <name evidence="10" type="ORF">METZ01_LOCUS122555</name>
</gene>
<dbReference type="CDD" id="cd04732">
    <property type="entry name" value="HisA"/>
    <property type="match status" value="1"/>
</dbReference>
<dbReference type="InterPro" id="IPR006062">
    <property type="entry name" value="His_biosynth"/>
</dbReference>
<comment type="similarity">
    <text evidence="4">Belongs to the HisA/HisF family.</text>
</comment>
<keyword evidence="6" id="KW-0963">Cytoplasm</keyword>
<dbReference type="GO" id="GO:0000162">
    <property type="term" value="P:L-tryptophan biosynthetic process"/>
    <property type="evidence" value="ECO:0007669"/>
    <property type="project" value="TreeGrafter"/>
</dbReference>
<dbReference type="NCBIfam" id="TIGR00007">
    <property type="entry name" value="1-(5-phosphoribosyl)-5-[(5-phosphoribosylamino)methylideneamino]imidazole-4-carboxamide isomerase"/>
    <property type="match status" value="1"/>
</dbReference>
<protein>
    <recommendedName>
        <fullName evidence="5">1-(5-phosphoribosyl)-5-[(5-phosphoribosylamino)methylideneamino]imidazole-4-carboxamideisomerase</fullName>
        <ecNumber evidence="5">5.3.1.16</ecNumber>
    </recommendedName>
</protein>
<evidence type="ECO:0000256" key="1">
    <source>
        <dbReference type="ARBA" id="ARBA00000901"/>
    </source>
</evidence>
<dbReference type="GO" id="GO:0005737">
    <property type="term" value="C:cytoplasm"/>
    <property type="evidence" value="ECO:0007669"/>
    <property type="project" value="UniProtKB-SubCell"/>
</dbReference>
<dbReference type="PANTHER" id="PTHR43090">
    <property type="entry name" value="1-(5-PHOSPHORIBOSYL)-5-[(5-PHOSPHORIBOSYLAMINO)METHYLIDENEAMINO] IMIDAZOLE-4-CARBOXAMIDE ISOMERASE"/>
    <property type="match status" value="1"/>
</dbReference>
<reference evidence="10" key="1">
    <citation type="submission" date="2018-05" db="EMBL/GenBank/DDBJ databases">
        <authorList>
            <person name="Lanie J.A."/>
            <person name="Ng W.-L."/>
            <person name="Kazmierczak K.M."/>
            <person name="Andrzejewski T.M."/>
            <person name="Davidsen T.M."/>
            <person name="Wayne K.J."/>
            <person name="Tettelin H."/>
            <person name="Glass J.I."/>
            <person name="Rusch D."/>
            <person name="Podicherti R."/>
            <person name="Tsui H.-C.T."/>
            <person name="Winkler M.E."/>
        </authorList>
    </citation>
    <scope>NUCLEOTIDE SEQUENCE</scope>
</reference>
<dbReference type="AlphaFoldDB" id="A0A381XZ44"/>
<dbReference type="UniPathway" id="UPA00031">
    <property type="reaction ID" value="UER00009"/>
</dbReference>
<dbReference type="InterPro" id="IPR044524">
    <property type="entry name" value="Isoase_HisA-like"/>
</dbReference>
<keyword evidence="7" id="KW-0028">Amino-acid biosynthesis</keyword>
<dbReference type="FunFam" id="3.20.20.70:FF:000009">
    <property type="entry name" value="1-(5-phosphoribosyl)-5-[(5-phosphoribosylamino)methylideneamino] imidazole-4-carboxamide isomerase"/>
    <property type="match status" value="1"/>
</dbReference>
<dbReference type="EC" id="5.3.1.16" evidence="5"/>
<evidence type="ECO:0000256" key="9">
    <source>
        <dbReference type="ARBA" id="ARBA00023235"/>
    </source>
</evidence>
<sequence length="246" mass="27243">MIIIPAIDIKDGNCVRLKKGKMKEETIFSNSPREVAKKWFSEGAELIHIVDLDGAVHGRPINKEIIISISKDSKDKQIQVGGGIRTFEDAKRYLEKEVSRVVLGTNAVENPDLVAKISFNYPKRVVLSIDCLDGYVMTNGWVKGTSIKPTEVLKEYEEFPLAAVIFTDISRDGMMTGPNINATFELVSHSNLPIIASGGVSNLKQIETLTKKSDKPNSLYGLICGRSLYEGAFRLKDAINTAKKRK</sequence>
<name>A0A381XZ44_9ZZZZ</name>
<evidence type="ECO:0000256" key="3">
    <source>
        <dbReference type="ARBA" id="ARBA00005133"/>
    </source>
</evidence>
<keyword evidence="8" id="KW-0368">Histidine biosynthesis</keyword>
<accession>A0A381XZ44</accession>
<evidence type="ECO:0000256" key="5">
    <source>
        <dbReference type="ARBA" id="ARBA00012550"/>
    </source>
</evidence>
<dbReference type="PANTHER" id="PTHR43090:SF2">
    <property type="entry name" value="1-(5-PHOSPHORIBOSYL)-5-[(5-PHOSPHORIBOSYLAMINO)METHYLIDENEAMINO] IMIDAZOLE-4-CARBOXAMIDE ISOMERASE"/>
    <property type="match status" value="1"/>
</dbReference>
<evidence type="ECO:0000256" key="8">
    <source>
        <dbReference type="ARBA" id="ARBA00023102"/>
    </source>
</evidence>
<dbReference type="Gene3D" id="3.20.20.70">
    <property type="entry name" value="Aldolase class I"/>
    <property type="match status" value="1"/>
</dbReference>
<evidence type="ECO:0000256" key="2">
    <source>
        <dbReference type="ARBA" id="ARBA00004496"/>
    </source>
</evidence>
<dbReference type="Pfam" id="PF00977">
    <property type="entry name" value="His_biosynth"/>
    <property type="match status" value="1"/>
</dbReference>